<feature type="signal peptide" evidence="1">
    <location>
        <begin position="1"/>
        <end position="25"/>
    </location>
</feature>
<evidence type="ECO:0000313" key="4">
    <source>
        <dbReference type="Proteomes" id="UP000315750"/>
    </source>
</evidence>
<evidence type="ECO:0000256" key="1">
    <source>
        <dbReference type="SAM" id="SignalP"/>
    </source>
</evidence>
<dbReference type="Pfam" id="PF01156">
    <property type="entry name" value="IU_nuc_hydro"/>
    <property type="match status" value="1"/>
</dbReference>
<accession>A0A518AKB9</accession>
<keyword evidence="4" id="KW-1185">Reference proteome</keyword>
<dbReference type="InterPro" id="IPR036452">
    <property type="entry name" value="Ribo_hydro-like"/>
</dbReference>
<keyword evidence="1" id="KW-0732">Signal</keyword>
<dbReference type="Gene3D" id="3.90.245.10">
    <property type="entry name" value="Ribonucleoside hydrolase-like"/>
    <property type="match status" value="1"/>
</dbReference>
<dbReference type="Proteomes" id="UP000315750">
    <property type="component" value="Chromosome"/>
</dbReference>
<dbReference type="SUPFAM" id="SSF53590">
    <property type="entry name" value="Nucleoside hydrolase"/>
    <property type="match status" value="1"/>
</dbReference>
<dbReference type="GO" id="GO:0016799">
    <property type="term" value="F:hydrolase activity, hydrolyzing N-glycosyl compounds"/>
    <property type="evidence" value="ECO:0007669"/>
    <property type="project" value="InterPro"/>
</dbReference>
<dbReference type="AlphaFoldDB" id="A0A518AKB9"/>
<dbReference type="EMBL" id="CP036278">
    <property type="protein sequence ID" value="QDU55180.1"/>
    <property type="molecule type" value="Genomic_DNA"/>
</dbReference>
<dbReference type="CDD" id="cd02652">
    <property type="entry name" value="nuc_hydro_2"/>
    <property type="match status" value="1"/>
</dbReference>
<evidence type="ECO:0000259" key="2">
    <source>
        <dbReference type="Pfam" id="PF01156"/>
    </source>
</evidence>
<dbReference type="KEGG" id="amuc:Pan181_13660"/>
<dbReference type="PANTHER" id="PTHR43264:SF1">
    <property type="entry name" value="INOSINE_URIDINE-PREFERRING NUCLEOSIDE HYDROLASE DOMAIN-CONTAINING PROTEIN"/>
    <property type="match status" value="1"/>
</dbReference>
<dbReference type="OrthoDB" id="209323at2"/>
<evidence type="ECO:0000313" key="3">
    <source>
        <dbReference type="EMBL" id="QDU55180.1"/>
    </source>
</evidence>
<organism evidence="3 4">
    <name type="scientific">Aeoliella mucimassa</name>
    <dbReference type="NCBI Taxonomy" id="2527972"/>
    <lineage>
        <taxon>Bacteria</taxon>
        <taxon>Pseudomonadati</taxon>
        <taxon>Planctomycetota</taxon>
        <taxon>Planctomycetia</taxon>
        <taxon>Pirellulales</taxon>
        <taxon>Lacipirellulaceae</taxon>
        <taxon>Aeoliella</taxon>
    </lineage>
</organism>
<sequence length="334" mass="35943" precursor="true">MAAAHASLRTLLFVCLLAAAPAAMADSPVKVIFDTDIAGDVDDVGALAALHVLADRGEAEILACGISSNNPWAPACVDSINTWFGRPDIPIGRVGEFVTDKPIDSRYARAVAEEFPHDLPASYRVPTAEQVYRRVLAAQEDGSVTIVTVGFLTNLAALLDTPADDLSPLTGAELVKAKVKQWVVMGGVFPEGHFANGSGEYNLKVTPDATQQVINHWPTPVVFSGFEIGEVVHTGAKLADIDPASPVRRGYELYNKLTNRNSWDQTAVLYAVRGASDYWTLSPPGVCSVPDNSQGCHDWREDPAGTHRYLIEKMPPEQVAAEIESLMITPPAKK</sequence>
<gene>
    <name evidence="3" type="ORF">Pan181_13660</name>
</gene>
<dbReference type="InterPro" id="IPR001910">
    <property type="entry name" value="Inosine/uridine_hydrolase_dom"/>
</dbReference>
<keyword evidence="3" id="KW-0378">Hydrolase</keyword>
<dbReference type="RefSeq" id="WP_145246067.1">
    <property type="nucleotide sequence ID" value="NZ_CP036278.1"/>
</dbReference>
<name>A0A518AKB9_9BACT</name>
<proteinExistence type="predicted"/>
<reference evidence="3 4" key="1">
    <citation type="submission" date="2019-02" db="EMBL/GenBank/DDBJ databases">
        <title>Deep-cultivation of Planctomycetes and their phenomic and genomic characterization uncovers novel biology.</title>
        <authorList>
            <person name="Wiegand S."/>
            <person name="Jogler M."/>
            <person name="Boedeker C."/>
            <person name="Pinto D."/>
            <person name="Vollmers J."/>
            <person name="Rivas-Marin E."/>
            <person name="Kohn T."/>
            <person name="Peeters S.H."/>
            <person name="Heuer A."/>
            <person name="Rast P."/>
            <person name="Oberbeckmann S."/>
            <person name="Bunk B."/>
            <person name="Jeske O."/>
            <person name="Meyerdierks A."/>
            <person name="Storesund J.E."/>
            <person name="Kallscheuer N."/>
            <person name="Luecker S."/>
            <person name="Lage O.M."/>
            <person name="Pohl T."/>
            <person name="Merkel B.J."/>
            <person name="Hornburger P."/>
            <person name="Mueller R.-W."/>
            <person name="Bruemmer F."/>
            <person name="Labrenz M."/>
            <person name="Spormann A.M."/>
            <person name="Op den Camp H."/>
            <person name="Overmann J."/>
            <person name="Amann R."/>
            <person name="Jetten M.S.M."/>
            <person name="Mascher T."/>
            <person name="Medema M.H."/>
            <person name="Devos D.P."/>
            <person name="Kaster A.-K."/>
            <person name="Ovreas L."/>
            <person name="Rohde M."/>
            <person name="Galperin M.Y."/>
            <person name="Jogler C."/>
        </authorList>
    </citation>
    <scope>NUCLEOTIDE SEQUENCE [LARGE SCALE GENOMIC DNA]</scope>
    <source>
        <strain evidence="3 4">Pan181</strain>
    </source>
</reference>
<feature type="chain" id="PRO_5022217126" evidence="1">
    <location>
        <begin position="26"/>
        <end position="334"/>
    </location>
</feature>
<dbReference type="PANTHER" id="PTHR43264">
    <property type="match status" value="1"/>
</dbReference>
<protein>
    <submittedName>
        <fullName evidence="3">Ribonucleoside hydrolase RihC</fullName>
    </submittedName>
</protein>
<feature type="domain" description="Inosine/uridine-preferring nucleoside hydrolase" evidence="2">
    <location>
        <begin position="31"/>
        <end position="256"/>
    </location>
</feature>